<dbReference type="Gene3D" id="3.30.70.120">
    <property type="match status" value="1"/>
</dbReference>
<comment type="caution">
    <text evidence="8">The sequence shown here is derived from an EMBL/GenBank/DDBJ whole genome shotgun (WGS) entry which is preliminary data.</text>
</comment>
<evidence type="ECO:0000256" key="4">
    <source>
        <dbReference type="ARBA" id="ARBA00022989"/>
    </source>
</evidence>
<dbReference type="STRING" id="317010.RU96_GL000415"/>
<keyword evidence="2" id="KW-1003">Cell membrane</keyword>
<dbReference type="EMBL" id="JXKG01000011">
    <property type="protein sequence ID" value="OJG15015.1"/>
    <property type="molecule type" value="Genomic_DNA"/>
</dbReference>
<evidence type="ECO:0000259" key="7">
    <source>
        <dbReference type="Pfam" id="PF10035"/>
    </source>
</evidence>
<dbReference type="OrthoDB" id="1758221at2"/>
<feature type="transmembrane region" description="Helical" evidence="6">
    <location>
        <begin position="52"/>
        <end position="72"/>
    </location>
</feature>
<dbReference type="CDD" id="cd16380">
    <property type="entry name" value="YitT_C"/>
    <property type="match status" value="1"/>
</dbReference>
<feature type="transmembrane region" description="Helical" evidence="6">
    <location>
        <begin position="79"/>
        <end position="98"/>
    </location>
</feature>
<dbReference type="GO" id="GO:0005886">
    <property type="term" value="C:plasma membrane"/>
    <property type="evidence" value="ECO:0007669"/>
    <property type="project" value="UniProtKB-SubCell"/>
</dbReference>
<dbReference type="InterPro" id="IPR015867">
    <property type="entry name" value="N-reg_PII/ATP_PRibTrfase_C"/>
</dbReference>
<accession>A0A1L8R5M2</accession>
<reference evidence="8 9" key="1">
    <citation type="submission" date="2014-12" db="EMBL/GenBank/DDBJ databases">
        <title>Draft genome sequences of 29 type strains of Enterococci.</title>
        <authorList>
            <person name="Zhong Z."/>
            <person name="Sun Z."/>
            <person name="Liu W."/>
            <person name="Zhang W."/>
            <person name="Zhang H."/>
        </authorList>
    </citation>
    <scope>NUCLEOTIDE SEQUENCE [LARGE SCALE GENOMIC DNA]</scope>
    <source>
        <strain evidence="8 9">DSM 21207</strain>
    </source>
</reference>
<evidence type="ECO:0000256" key="2">
    <source>
        <dbReference type="ARBA" id="ARBA00022475"/>
    </source>
</evidence>
<name>A0A1L8R5M2_9ENTE</name>
<dbReference type="Pfam" id="PF10035">
    <property type="entry name" value="DUF2179"/>
    <property type="match status" value="1"/>
</dbReference>
<keyword evidence="3 6" id="KW-0812">Transmembrane</keyword>
<evidence type="ECO:0000313" key="9">
    <source>
        <dbReference type="Proteomes" id="UP000182835"/>
    </source>
</evidence>
<gene>
    <name evidence="8" type="ORF">RU96_GL000415</name>
</gene>
<keyword evidence="5 6" id="KW-0472">Membrane</keyword>
<evidence type="ECO:0000313" key="8">
    <source>
        <dbReference type="EMBL" id="OJG15015.1"/>
    </source>
</evidence>
<protein>
    <submittedName>
        <fullName evidence="8">YitT family protein</fullName>
    </submittedName>
</protein>
<proteinExistence type="predicted"/>
<feature type="transmembrane region" description="Helical" evidence="6">
    <location>
        <begin position="153"/>
        <end position="172"/>
    </location>
</feature>
<dbReference type="InterPro" id="IPR019264">
    <property type="entry name" value="DUF2179"/>
</dbReference>
<organism evidence="8 9">
    <name type="scientific">Enterococcus canintestini</name>
    <dbReference type="NCBI Taxonomy" id="317010"/>
    <lineage>
        <taxon>Bacteria</taxon>
        <taxon>Bacillati</taxon>
        <taxon>Bacillota</taxon>
        <taxon>Bacilli</taxon>
        <taxon>Lactobacillales</taxon>
        <taxon>Enterococcaceae</taxon>
        <taxon>Enterococcus</taxon>
    </lineage>
</organism>
<evidence type="ECO:0000256" key="5">
    <source>
        <dbReference type="ARBA" id="ARBA00023136"/>
    </source>
</evidence>
<evidence type="ECO:0000256" key="6">
    <source>
        <dbReference type="SAM" id="Phobius"/>
    </source>
</evidence>
<feature type="domain" description="DUF2179" evidence="7">
    <location>
        <begin position="224"/>
        <end position="278"/>
    </location>
</feature>
<dbReference type="PANTHER" id="PTHR33545:SF10">
    <property type="entry name" value="UPF0750 MEMBRANE PROTEIN YPJC"/>
    <property type="match status" value="1"/>
</dbReference>
<evidence type="ECO:0000256" key="1">
    <source>
        <dbReference type="ARBA" id="ARBA00004651"/>
    </source>
</evidence>
<comment type="subcellular location">
    <subcellularLocation>
        <location evidence="1">Cell membrane</location>
        <topology evidence="1">Multi-pass membrane protein</topology>
    </subcellularLocation>
</comment>
<sequence>MNVNKYTPLLRDLVLILIGTCIYAFGLIYINIPNSLAEGGVTGITLILRGLFGINPAYSTFILNIPIIILGGQILGKRSFYYTIFGTTSLSIWLFIWQKVPLAINLEHDLLISALLAGIVAGFGSGIVYRVGGTTGGSDVIARILEKKQGISVGRSLFCFDILILLASLTYIDLKKMMYTLIFSYVFANIVDAILDGGYSAKGILVISNETKKMAPVLMAVTGRGTSFLKGEGAYSGTDKNILYMVVTSREVMEVKRIIAEYDPQAFISVINVHEVTGEGFTYKRPKKNFLKNLKNSPSSQK</sequence>
<dbReference type="InterPro" id="IPR003740">
    <property type="entry name" value="YitT"/>
</dbReference>
<dbReference type="PIRSF" id="PIRSF006483">
    <property type="entry name" value="Membrane_protein_YitT"/>
    <property type="match status" value="1"/>
</dbReference>
<feature type="transmembrane region" description="Helical" evidence="6">
    <location>
        <begin position="12"/>
        <end position="32"/>
    </location>
</feature>
<dbReference type="AlphaFoldDB" id="A0A1L8R5M2"/>
<dbReference type="Pfam" id="PF02588">
    <property type="entry name" value="YitT_membrane"/>
    <property type="match status" value="1"/>
</dbReference>
<dbReference type="PANTHER" id="PTHR33545">
    <property type="entry name" value="UPF0750 MEMBRANE PROTEIN YITT-RELATED"/>
    <property type="match status" value="1"/>
</dbReference>
<keyword evidence="4 6" id="KW-1133">Transmembrane helix</keyword>
<dbReference type="Proteomes" id="UP000182835">
    <property type="component" value="Unassembled WGS sequence"/>
</dbReference>
<dbReference type="RefSeq" id="WP_071864958.1">
    <property type="nucleotide sequence ID" value="NZ_JBHLVQ010000012.1"/>
</dbReference>
<evidence type="ECO:0000256" key="3">
    <source>
        <dbReference type="ARBA" id="ARBA00022692"/>
    </source>
</evidence>
<feature type="transmembrane region" description="Helical" evidence="6">
    <location>
        <begin position="110"/>
        <end position="132"/>
    </location>
</feature>
<dbReference type="InterPro" id="IPR051461">
    <property type="entry name" value="UPF0750_membrane"/>
</dbReference>